<evidence type="ECO:0000313" key="2">
    <source>
        <dbReference type="EMBL" id="OXM84034.1"/>
    </source>
</evidence>
<sequence length="297" mass="33822">MEGQHTGGSSPKLHLIVEALNDGSLPNRFRKTPVTEEELSGLPDHLNRFGFAELRMSGSAQFSHQGLQRMMKEIGETPITVVDLRQESHGFVDGLAVNWFGLHNGGNKGLTNQEVMVEEKSRLDGLRLQESVVFDRVEEKSINVEGPVAHRNAVHSEEELVVSEGLGYARFYVTDHHRPPDSEVDRFQAFLETLPEGTWLHFHCRGGVGRTTTFMLMYDMLRHSPHVSLDELLERHTATGGRDMYRLDSPDSPKYAPAVERLAFIKQFYAYCLSQADKQHRTPWSRWIAERNAREEQ</sequence>
<dbReference type="AlphaFoldDB" id="A0A229UL55"/>
<dbReference type="EMBL" id="NMQW01000035">
    <property type="protein sequence ID" value="OXM84034.1"/>
    <property type="molecule type" value="Genomic_DNA"/>
</dbReference>
<dbReference type="SUPFAM" id="SSF52799">
    <property type="entry name" value="(Phosphotyrosine protein) phosphatases II"/>
    <property type="match status" value="1"/>
</dbReference>
<name>A0A229UL55_9BACL</name>
<gene>
    <name evidence="2" type="ORF">CF651_22575</name>
</gene>
<dbReference type="InterPro" id="IPR029021">
    <property type="entry name" value="Prot-tyrosine_phosphatase-like"/>
</dbReference>
<evidence type="ECO:0000313" key="3">
    <source>
        <dbReference type="Proteomes" id="UP000215509"/>
    </source>
</evidence>
<dbReference type="Proteomes" id="UP000215509">
    <property type="component" value="Unassembled WGS sequence"/>
</dbReference>
<dbReference type="PROSITE" id="PS00383">
    <property type="entry name" value="TYR_PHOSPHATASE_1"/>
    <property type="match status" value="1"/>
</dbReference>
<dbReference type="Gene3D" id="3.30.70.1690">
    <property type="match status" value="1"/>
</dbReference>
<dbReference type="SMART" id="SM01301">
    <property type="entry name" value="PTPlike_phytase"/>
    <property type="match status" value="1"/>
</dbReference>
<comment type="caution">
    <text evidence="2">The sequence shown here is derived from an EMBL/GenBank/DDBJ whole genome shotgun (WGS) entry which is preliminary data.</text>
</comment>
<dbReference type="InterPro" id="IPR016130">
    <property type="entry name" value="Tyr_Pase_AS"/>
</dbReference>
<dbReference type="Gene3D" id="3.90.190.10">
    <property type="entry name" value="Protein tyrosine phosphatase superfamily"/>
    <property type="match status" value="1"/>
</dbReference>
<dbReference type="OrthoDB" id="21920at2"/>
<protein>
    <submittedName>
        <fullName evidence="2">Phosphatase</fullName>
    </submittedName>
</protein>
<keyword evidence="3" id="KW-1185">Reference proteome</keyword>
<dbReference type="InterPro" id="IPR000387">
    <property type="entry name" value="Tyr_Pase_dom"/>
</dbReference>
<reference evidence="2 3" key="1">
    <citation type="submission" date="2017-07" db="EMBL/GenBank/DDBJ databases">
        <title>Genome sequencing and assembly of Paenibacillus rigui.</title>
        <authorList>
            <person name="Mayilraj S."/>
        </authorList>
    </citation>
    <scope>NUCLEOTIDE SEQUENCE [LARGE SCALE GENOMIC DNA]</scope>
    <source>
        <strain evidence="2 3">JCM 16352</strain>
    </source>
</reference>
<feature type="domain" description="Tyrosine specific protein phosphatases" evidence="1">
    <location>
        <begin position="185"/>
        <end position="234"/>
    </location>
</feature>
<dbReference type="PROSITE" id="PS50056">
    <property type="entry name" value="TYR_PHOSPHATASE_2"/>
    <property type="match status" value="1"/>
</dbReference>
<proteinExistence type="predicted"/>
<evidence type="ECO:0000259" key="1">
    <source>
        <dbReference type="PROSITE" id="PS50056"/>
    </source>
</evidence>
<organism evidence="2 3">
    <name type="scientific">Paenibacillus rigui</name>
    <dbReference type="NCBI Taxonomy" id="554312"/>
    <lineage>
        <taxon>Bacteria</taxon>
        <taxon>Bacillati</taxon>
        <taxon>Bacillota</taxon>
        <taxon>Bacilli</taxon>
        <taxon>Bacillales</taxon>
        <taxon>Paenibacillaceae</taxon>
        <taxon>Paenibacillus</taxon>
    </lineage>
</organism>
<dbReference type="Pfam" id="PF14566">
    <property type="entry name" value="PTPlike_phytase"/>
    <property type="match status" value="1"/>
</dbReference>
<dbReference type="RefSeq" id="WP_094017143.1">
    <property type="nucleotide sequence ID" value="NZ_NMQW01000035.1"/>
</dbReference>
<accession>A0A229UL55</accession>